<reference evidence="2 3" key="1">
    <citation type="submission" date="2018-09" db="EMBL/GenBank/DDBJ databases">
        <title>Genome sequencing of Nocardioides immobilis CCTCC AB 2017083 for comparison to Nocardioides silvaticus.</title>
        <authorList>
            <person name="Li C."/>
            <person name="Wang G."/>
        </authorList>
    </citation>
    <scope>NUCLEOTIDE SEQUENCE [LARGE SCALE GENOMIC DNA]</scope>
    <source>
        <strain evidence="2 3">CCTCC AB 2017083</strain>
    </source>
</reference>
<gene>
    <name evidence="2" type="ORF">D0Z08_29585</name>
</gene>
<evidence type="ECO:0000259" key="1">
    <source>
        <dbReference type="PROSITE" id="PS51502"/>
    </source>
</evidence>
<dbReference type="InterPro" id="IPR011008">
    <property type="entry name" value="Dimeric_a/b-barrel"/>
</dbReference>
<evidence type="ECO:0000313" key="3">
    <source>
        <dbReference type="Proteomes" id="UP000283644"/>
    </source>
</evidence>
<dbReference type="InterPro" id="IPR013097">
    <property type="entry name" value="Dabb"/>
</dbReference>
<dbReference type="Proteomes" id="UP000283644">
    <property type="component" value="Unassembled WGS sequence"/>
</dbReference>
<feature type="domain" description="Stress-response A/B barrel" evidence="1">
    <location>
        <begin position="83"/>
        <end position="185"/>
    </location>
</feature>
<keyword evidence="3" id="KW-1185">Reference proteome</keyword>
<dbReference type="OrthoDB" id="7565202at2"/>
<evidence type="ECO:0000313" key="2">
    <source>
        <dbReference type="EMBL" id="RHW23468.1"/>
    </source>
</evidence>
<dbReference type="Pfam" id="PF07876">
    <property type="entry name" value="Dabb"/>
    <property type="match status" value="1"/>
</dbReference>
<name>A0A417XSM7_9ACTN</name>
<comment type="caution">
    <text evidence="2">The sequence shown here is derived from an EMBL/GenBank/DDBJ whole genome shotgun (WGS) entry which is preliminary data.</text>
</comment>
<accession>A0A417XSM7</accession>
<dbReference type="SUPFAM" id="SSF54909">
    <property type="entry name" value="Dimeric alpha+beta barrel"/>
    <property type="match status" value="1"/>
</dbReference>
<dbReference type="PROSITE" id="PS51502">
    <property type="entry name" value="S_R_A_B_BARREL"/>
    <property type="match status" value="1"/>
</dbReference>
<dbReference type="AlphaFoldDB" id="A0A417XSM7"/>
<dbReference type="EMBL" id="QXGH01000046">
    <property type="protein sequence ID" value="RHW23468.1"/>
    <property type="molecule type" value="Genomic_DNA"/>
</dbReference>
<organism evidence="2 3">
    <name type="scientific">Nocardioides immobilis</name>
    <dbReference type="NCBI Taxonomy" id="2049295"/>
    <lineage>
        <taxon>Bacteria</taxon>
        <taxon>Bacillati</taxon>
        <taxon>Actinomycetota</taxon>
        <taxon>Actinomycetes</taxon>
        <taxon>Propionibacteriales</taxon>
        <taxon>Nocardioidaceae</taxon>
        <taxon>Nocardioides</taxon>
    </lineage>
</organism>
<dbReference type="RefSeq" id="WP_118928878.1">
    <property type="nucleotide sequence ID" value="NZ_QXGH01000046.1"/>
</dbReference>
<protein>
    <submittedName>
        <fullName evidence="2">Dabb family protein</fullName>
    </submittedName>
</protein>
<dbReference type="Gene3D" id="3.30.70.100">
    <property type="match status" value="1"/>
</dbReference>
<sequence length="210" mass="22799">MTRWVLLTATVDQEQVAALAAHPEVGHSSAGADLPGSVGGRGAVWDLVTDADPRSLPGVPADAEAVPLVTIAQQDVPFDGPRIKRTLLLTVADGTPDEVVRRFEQDTIAMPDHISTIRSWALSRVDTSLADASTRRTHVWEQEFVDADGLNGEYLLHPYHWTYVDNWFDPESPRHIVEPAIAHLYRAAAGPVLLAQMSASSTGRPNASRP</sequence>
<dbReference type="SMART" id="SM00886">
    <property type="entry name" value="Dabb"/>
    <property type="match status" value="1"/>
</dbReference>
<proteinExistence type="predicted"/>